<proteinExistence type="predicted"/>
<organism evidence="1 2">
    <name type="scientific">Thalassiosira oceanica</name>
    <name type="common">Marine diatom</name>
    <dbReference type="NCBI Taxonomy" id="159749"/>
    <lineage>
        <taxon>Eukaryota</taxon>
        <taxon>Sar</taxon>
        <taxon>Stramenopiles</taxon>
        <taxon>Ochrophyta</taxon>
        <taxon>Bacillariophyta</taxon>
        <taxon>Coscinodiscophyceae</taxon>
        <taxon>Thalassiosirophycidae</taxon>
        <taxon>Thalassiosirales</taxon>
        <taxon>Thalassiosiraceae</taxon>
        <taxon>Thalassiosira</taxon>
    </lineage>
</organism>
<comment type="caution">
    <text evidence="1">The sequence shown here is derived from an EMBL/GenBank/DDBJ whole genome shotgun (WGS) entry which is preliminary data.</text>
</comment>
<keyword evidence="2" id="KW-1185">Reference proteome</keyword>
<evidence type="ECO:0000313" key="2">
    <source>
        <dbReference type="Proteomes" id="UP000266841"/>
    </source>
</evidence>
<protein>
    <submittedName>
        <fullName evidence="1">Uncharacterized protein</fullName>
    </submittedName>
</protein>
<dbReference type="Proteomes" id="UP000266841">
    <property type="component" value="Unassembled WGS sequence"/>
</dbReference>
<reference evidence="1 2" key="1">
    <citation type="journal article" date="2012" name="Genome Biol.">
        <title>Genome and low-iron response of an oceanic diatom adapted to chronic iron limitation.</title>
        <authorList>
            <person name="Lommer M."/>
            <person name="Specht M."/>
            <person name="Roy A.S."/>
            <person name="Kraemer L."/>
            <person name="Andreson R."/>
            <person name="Gutowska M.A."/>
            <person name="Wolf J."/>
            <person name="Bergner S.V."/>
            <person name="Schilhabel M.B."/>
            <person name="Klostermeier U.C."/>
            <person name="Beiko R.G."/>
            <person name="Rosenstiel P."/>
            <person name="Hippler M."/>
            <person name="Laroche J."/>
        </authorList>
    </citation>
    <scope>NUCLEOTIDE SEQUENCE [LARGE SCALE GENOMIC DNA]</scope>
    <source>
        <strain evidence="1 2">CCMP1005</strain>
    </source>
</reference>
<evidence type="ECO:0000313" key="1">
    <source>
        <dbReference type="EMBL" id="EJK76972.1"/>
    </source>
</evidence>
<dbReference type="EMBL" id="AGNL01001488">
    <property type="protein sequence ID" value="EJK76972.1"/>
    <property type="molecule type" value="Genomic_DNA"/>
</dbReference>
<dbReference type="AlphaFoldDB" id="K0TR08"/>
<name>K0TR08_THAOC</name>
<sequence length="79" mass="8480">MSTRISSSGEVITMYFVAGSGLLPNVGLDSVGNDVGHDEQASELQIYVQMDVGTLTDSGDQIFIDLTKLWQSLLRTIGS</sequence>
<accession>K0TR08</accession>
<gene>
    <name evidence="1" type="ORF">THAOC_01230</name>
</gene>